<dbReference type="Proteomes" id="UP000289738">
    <property type="component" value="Chromosome A03"/>
</dbReference>
<evidence type="ECO:0000256" key="9">
    <source>
        <dbReference type="ARBA" id="ARBA00022840"/>
    </source>
</evidence>
<accession>A0A445E1N5</accession>
<evidence type="ECO:0000256" key="6">
    <source>
        <dbReference type="ARBA" id="ARBA00022729"/>
    </source>
</evidence>
<dbReference type="GO" id="GO:0016020">
    <property type="term" value="C:membrane"/>
    <property type="evidence" value="ECO:0007669"/>
    <property type="project" value="UniProtKB-SubCell"/>
</dbReference>
<keyword evidence="7 16" id="KW-0547">Nucleotide-binding</keyword>
<comment type="catalytic activity">
    <reaction evidence="15">
        <text>L-seryl-[protein] + ATP = O-phospho-L-seryl-[protein] + ADP + H(+)</text>
        <dbReference type="Rhea" id="RHEA:17989"/>
        <dbReference type="Rhea" id="RHEA-COMP:9863"/>
        <dbReference type="Rhea" id="RHEA-COMP:11604"/>
        <dbReference type="ChEBI" id="CHEBI:15378"/>
        <dbReference type="ChEBI" id="CHEBI:29999"/>
        <dbReference type="ChEBI" id="CHEBI:30616"/>
        <dbReference type="ChEBI" id="CHEBI:83421"/>
        <dbReference type="ChEBI" id="CHEBI:456216"/>
        <dbReference type="EC" id="2.7.11.1"/>
    </reaction>
</comment>
<feature type="compositionally biased region" description="Basic and acidic residues" evidence="17">
    <location>
        <begin position="1182"/>
        <end position="1192"/>
    </location>
</feature>
<evidence type="ECO:0000256" key="15">
    <source>
        <dbReference type="ARBA" id="ARBA00048679"/>
    </source>
</evidence>
<keyword evidence="20" id="KW-1185">Reference proteome</keyword>
<evidence type="ECO:0000256" key="12">
    <source>
        <dbReference type="ARBA" id="ARBA00023170"/>
    </source>
</evidence>
<evidence type="ECO:0000256" key="8">
    <source>
        <dbReference type="ARBA" id="ARBA00022777"/>
    </source>
</evidence>
<dbReference type="Gene3D" id="3.40.50.300">
    <property type="entry name" value="P-loop containing nucleotide triphosphate hydrolases"/>
    <property type="match status" value="1"/>
</dbReference>
<keyword evidence="6" id="KW-0732">Signal</keyword>
<dbReference type="Gene3D" id="3.30.200.20">
    <property type="entry name" value="Phosphorylase Kinase, domain 1"/>
    <property type="match status" value="1"/>
</dbReference>
<dbReference type="SUPFAM" id="SSF52540">
    <property type="entry name" value="P-loop containing nucleoside triphosphate hydrolases"/>
    <property type="match status" value="1"/>
</dbReference>
<dbReference type="FunFam" id="1.10.510.10:FF:000287">
    <property type="entry name" value="probable LRR receptor-like serine/threonine-protein kinase RKF3"/>
    <property type="match status" value="1"/>
</dbReference>
<dbReference type="GO" id="GO:0005524">
    <property type="term" value="F:ATP binding"/>
    <property type="evidence" value="ECO:0007669"/>
    <property type="project" value="UniProtKB-UniRule"/>
</dbReference>
<dbReference type="SMART" id="SM00220">
    <property type="entry name" value="S_TKc"/>
    <property type="match status" value="1"/>
</dbReference>
<dbReference type="InterPro" id="IPR011009">
    <property type="entry name" value="Kinase-like_dom_sf"/>
</dbReference>
<name>A0A445E1N5_ARAHY</name>
<dbReference type="GO" id="GO:0043531">
    <property type="term" value="F:ADP binding"/>
    <property type="evidence" value="ECO:0007669"/>
    <property type="project" value="InterPro"/>
</dbReference>
<dbReference type="PANTHER" id="PTHR46146:SF4">
    <property type="entry name" value="SERINE_THREONINE-PROTEIN KINASE-LIKE PROTEIN CCR4"/>
    <property type="match status" value="1"/>
</dbReference>
<keyword evidence="10" id="KW-1133">Transmembrane helix</keyword>
<evidence type="ECO:0000256" key="1">
    <source>
        <dbReference type="ARBA" id="ARBA00004479"/>
    </source>
</evidence>
<dbReference type="InterPro" id="IPR008271">
    <property type="entry name" value="Ser/Thr_kinase_AS"/>
</dbReference>
<dbReference type="Gene3D" id="1.10.510.10">
    <property type="entry name" value="Transferase(Phosphotransferase) domain 1"/>
    <property type="match status" value="1"/>
</dbReference>
<dbReference type="GO" id="GO:0004674">
    <property type="term" value="F:protein serine/threonine kinase activity"/>
    <property type="evidence" value="ECO:0007669"/>
    <property type="project" value="UniProtKB-KW"/>
</dbReference>
<comment type="subcellular location">
    <subcellularLocation>
        <location evidence="1">Membrane</location>
        <topology evidence="1">Single-pass type I membrane protein</topology>
    </subcellularLocation>
</comment>
<dbReference type="EC" id="2.7.11.1" evidence="2"/>
<keyword evidence="4" id="KW-0808">Transferase</keyword>
<reference evidence="19 20" key="1">
    <citation type="submission" date="2019-01" db="EMBL/GenBank/DDBJ databases">
        <title>Sequencing of cultivated peanut Arachis hypogaea provides insights into genome evolution and oil improvement.</title>
        <authorList>
            <person name="Chen X."/>
        </authorList>
    </citation>
    <scope>NUCLEOTIDE SEQUENCE [LARGE SCALE GENOMIC DNA]</scope>
    <source>
        <strain evidence="20">cv. Fuhuasheng</strain>
        <tissue evidence="19">Leaves</tissue>
    </source>
</reference>
<feature type="domain" description="Protein kinase" evidence="18">
    <location>
        <begin position="1241"/>
        <end position="1516"/>
    </location>
</feature>
<dbReference type="Pfam" id="PF00931">
    <property type="entry name" value="NB-ARC"/>
    <property type="match status" value="1"/>
</dbReference>
<evidence type="ECO:0000256" key="7">
    <source>
        <dbReference type="ARBA" id="ARBA00022741"/>
    </source>
</evidence>
<comment type="catalytic activity">
    <reaction evidence="14">
        <text>L-threonyl-[protein] + ATP = O-phospho-L-threonyl-[protein] + ADP + H(+)</text>
        <dbReference type="Rhea" id="RHEA:46608"/>
        <dbReference type="Rhea" id="RHEA-COMP:11060"/>
        <dbReference type="Rhea" id="RHEA-COMP:11605"/>
        <dbReference type="ChEBI" id="CHEBI:15378"/>
        <dbReference type="ChEBI" id="CHEBI:30013"/>
        <dbReference type="ChEBI" id="CHEBI:30616"/>
        <dbReference type="ChEBI" id="CHEBI:61977"/>
        <dbReference type="ChEBI" id="CHEBI:456216"/>
        <dbReference type="EC" id="2.7.11.1"/>
    </reaction>
</comment>
<dbReference type="SUPFAM" id="SSF56112">
    <property type="entry name" value="Protein kinase-like (PK-like)"/>
    <property type="match status" value="1"/>
</dbReference>
<dbReference type="EMBL" id="SDMP01000003">
    <property type="protein sequence ID" value="RYR69392.1"/>
    <property type="molecule type" value="Genomic_DNA"/>
</dbReference>
<organism evidence="19 20">
    <name type="scientific">Arachis hypogaea</name>
    <name type="common">Peanut</name>
    <dbReference type="NCBI Taxonomy" id="3818"/>
    <lineage>
        <taxon>Eukaryota</taxon>
        <taxon>Viridiplantae</taxon>
        <taxon>Streptophyta</taxon>
        <taxon>Embryophyta</taxon>
        <taxon>Tracheophyta</taxon>
        <taxon>Spermatophyta</taxon>
        <taxon>Magnoliopsida</taxon>
        <taxon>eudicotyledons</taxon>
        <taxon>Gunneridae</taxon>
        <taxon>Pentapetalae</taxon>
        <taxon>rosids</taxon>
        <taxon>fabids</taxon>
        <taxon>Fabales</taxon>
        <taxon>Fabaceae</taxon>
        <taxon>Papilionoideae</taxon>
        <taxon>50 kb inversion clade</taxon>
        <taxon>dalbergioids sensu lato</taxon>
        <taxon>Dalbergieae</taxon>
        <taxon>Pterocarpus clade</taxon>
        <taxon>Arachis</taxon>
    </lineage>
</organism>
<dbReference type="PROSITE" id="PS50011">
    <property type="entry name" value="PROTEIN_KINASE_DOM"/>
    <property type="match status" value="1"/>
</dbReference>
<evidence type="ECO:0000256" key="2">
    <source>
        <dbReference type="ARBA" id="ARBA00012513"/>
    </source>
</evidence>
<evidence type="ECO:0000256" key="10">
    <source>
        <dbReference type="ARBA" id="ARBA00022989"/>
    </source>
</evidence>
<dbReference type="Gene3D" id="3.80.10.10">
    <property type="entry name" value="Ribonuclease Inhibitor"/>
    <property type="match status" value="3"/>
</dbReference>
<evidence type="ECO:0000259" key="18">
    <source>
        <dbReference type="PROSITE" id="PS50011"/>
    </source>
</evidence>
<proteinExistence type="predicted"/>
<evidence type="ECO:0000256" key="5">
    <source>
        <dbReference type="ARBA" id="ARBA00022692"/>
    </source>
</evidence>
<dbReference type="PANTHER" id="PTHR46146">
    <property type="entry name" value="SERINE/THREONINE-PROTEIN KINASE-LIKE PROTEIN CCR4"/>
    <property type="match status" value="1"/>
</dbReference>
<dbReference type="InterPro" id="IPR000719">
    <property type="entry name" value="Prot_kinase_dom"/>
</dbReference>
<dbReference type="InterPro" id="IPR056789">
    <property type="entry name" value="LRR_R13L1-DRL21"/>
</dbReference>
<keyword evidence="9 16" id="KW-0067">ATP-binding</keyword>
<dbReference type="InterPro" id="IPR017441">
    <property type="entry name" value="Protein_kinase_ATP_BS"/>
</dbReference>
<dbReference type="InterPro" id="IPR032675">
    <property type="entry name" value="LRR_dom_sf"/>
</dbReference>
<evidence type="ECO:0000256" key="14">
    <source>
        <dbReference type="ARBA" id="ARBA00047899"/>
    </source>
</evidence>
<dbReference type="PROSITE" id="PS00107">
    <property type="entry name" value="PROTEIN_KINASE_ATP"/>
    <property type="match status" value="1"/>
</dbReference>
<keyword evidence="5" id="KW-0812">Transmembrane</keyword>
<dbReference type="InterPro" id="IPR027417">
    <property type="entry name" value="P-loop_NTPase"/>
</dbReference>
<dbReference type="SUPFAM" id="SSF52058">
    <property type="entry name" value="L domain-like"/>
    <property type="match status" value="2"/>
</dbReference>
<feature type="binding site" evidence="16">
    <location>
        <position position="1269"/>
    </location>
    <ligand>
        <name>ATP</name>
        <dbReference type="ChEBI" id="CHEBI:30616"/>
    </ligand>
</feature>
<dbReference type="InterPro" id="IPR002182">
    <property type="entry name" value="NB-ARC"/>
</dbReference>
<evidence type="ECO:0000313" key="19">
    <source>
        <dbReference type="EMBL" id="RYR69392.1"/>
    </source>
</evidence>
<evidence type="ECO:0000256" key="17">
    <source>
        <dbReference type="SAM" id="MobiDB-lite"/>
    </source>
</evidence>
<evidence type="ECO:0000256" key="16">
    <source>
        <dbReference type="PROSITE-ProRule" id="PRU10141"/>
    </source>
</evidence>
<evidence type="ECO:0000256" key="3">
    <source>
        <dbReference type="ARBA" id="ARBA00022527"/>
    </source>
</evidence>
<feature type="region of interest" description="Disordered" evidence="17">
    <location>
        <begin position="1173"/>
        <end position="1192"/>
    </location>
</feature>
<evidence type="ECO:0000256" key="4">
    <source>
        <dbReference type="ARBA" id="ARBA00022679"/>
    </source>
</evidence>
<evidence type="ECO:0000256" key="13">
    <source>
        <dbReference type="ARBA" id="ARBA00023180"/>
    </source>
</evidence>
<dbReference type="Pfam" id="PF25019">
    <property type="entry name" value="LRR_R13L1-DRL21"/>
    <property type="match status" value="1"/>
</dbReference>
<keyword evidence="3" id="KW-0723">Serine/threonine-protein kinase</keyword>
<dbReference type="CDD" id="cd14066">
    <property type="entry name" value="STKc_IRAK"/>
    <property type="match status" value="1"/>
</dbReference>
<keyword evidence="13" id="KW-0325">Glycoprotein</keyword>
<dbReference type="PROSITE" id="PS00108">
    <property type="entry name" value="PROTEIN_KINASE_ST"/>
    <property type="match status" value="1"/>
</dbReference>
<dbReference type="Pfam" id="PF00069">
    <property type="entry name" value="Pkinase"/>
    <property type="match status" value="1"/>
</dbReference>
<gene>
    <name evidence="19" type="ORF">Ahy_A03g015943</name>
</gene>
<comment type="caution">
    <text evidence="19">The sequence shown here is derived from an EMBL/GenBank/DDBJ whole genome shotgun (WGS) entry which is preliminary data.</text>
</comment>
<protein>
    <recommendedName>
        <fullName evidence="2">non-specific serine/threonine protein kinase</fullName>
        <ecNumber evidence="2">2.7.11.1</ecNumber>
    </recommendedName>
</protein>
<sequence length="1527" mass="173198">MAWPLVSAFPRKMLKNLQNQETMEFLHQSLLTVAAVADDAQENLFATTSTLSNNMVEWLCHFQDIMYLLDELLCKFDSGKAIATTVADAKREVEFVLRRFETISNQKHLLFLTEKQDQLSSSPSSQNLRRDKEMNEMVDLLLSDRENTPVIAMVGAAWTGRDTLANLVYYHGRVKACFELRGWVDFQWDLDSESLAKITLDSFNQDFHYDESLPELIDRLHKCLQGKKILLVLNGFRNLSGWESLRSCFSDAAGKGSAIILTTSELDVAFEMLSDHILSLEDSLFDLVDEKIDPQGFPIMWTGKSLYHLVRLEIVGSWISYLPDEIGELRFLEYIDLSFSEIRALPDSIGMLSRLETLKLAFCCYLRELPSTMEDLVNLRYLDLMGTKLLDMSLKLASFNNLQTLIGFTVNMNSGENLTELATISDIQMLSITELQNIVEARNAAEAELKEKRRLEDLVLRWNQLRFAECEHALEYLEPPKQLKVLEISGCPDRRFPNWLGDASFANLKVICIYDCKNCEFLPPLGQLSSLEELYIRGCGNVRSVGNEFYGQCSLHVPFKSLKILWFVDMPSWKEWILLDDESLQFPCLRELYLIQCPQLLQDLPNCLPSLKKLEIFQCDRLVSPLPKIPHQVHDLMEQKEEQEQGCTEILATSVTEVTSESSSHHATIIMPPVANGKNDELVSDDDGGMVDFESSFEIVKIADASELCNLTSRIKSLRIEGCQFLESLPDEFLKDCSNIRELFFIDCYSLKNFSDVLHPSSLRTIYIHKCPNLDLLIPLGTHKKFAFLEYLCISSSCESLASISINLFPRLRTLYIKDCPKLELFSIAEELRDRNLKLESLEIRDCPNLISFPETGLPTPYLKSISISNCRRLKSLPNHLAYLTSLQSLLIDKCPELESFPEGGLPSSLSLLSITFSDKLAPQKEWKLDTLPSLTHFEIESGCIGMKSFPDKDFLPRNLRSLRMSKLLSLRILNGTGFQHLTALETLEINCCHGLYSLPEGLPSSLTRLCIKESPILSQKLLHRAGAEWSKIAYIPNLQIDEVKKGEIPEQKQKFGEKRFVTRSTYLEGGKGILDGESLKSQKLDQRRKRMPMVSDVSYESDWSKIAHTSNLQIGDGIKEGSIELEASSLKGESVNKDEKSFTSQQWDLSLVTKKRMPPTLKGFYDLQPDDEVVKKGRGGRGRDHDPARLDDTWTSSMEAEVQTVHGISKNPFSHITSKGKDRYLEDFTLQQLLELTENFSEDKMIGRGGFGSVYHATLQDGKEVAIKRAEISPNYEDEKEYGFVNELQIHSRLHHNNLVGLLGFCRDTNERILVYEYMNNGSLHDHLHSHQTSSVLMSWPARIKVALDAARGIEYLHHYAAPPIIHRDIKSSNILLDSKWTGKLCDFGISLKGPEDEDTHLSVEVAGTPGYLDPEYYITQRLTTKSDVYSFGVVLLEILTGRKVIHRADDGERIHLASFAVPYIDQDEIFKVLDPRMPPPKAAEEYVGYLAAECVRAAPRDRPTMAEVVIHLERALAACLAVPAI</sequence>
<keyword evidence="12" id="KW-0675">Receptor</keyword>
<keyword evidence="8" id="KW-0418">Kinase</keyword>
<evidence type="ECO:0000313" key="20">
    <source>
        <dbReference type="Proteomes" id="UP000289738"/>
    </source>
</evidence>
<evidence type="ECO:0000256" key="11">
    <source>
        <dbReference type="ARBA" id="ARBA00023136"/>
    </source>
</evidence>
<keyword evidence="11" id="KW-0472">Membrane</keyword>